<comment type="similarity">
    <text evidence="2">Belongs to the outer membrane factor (OMF) (TC 1.B.17) family.</text>
</comment>
<dbReference type="GO" id="GO:0015288">
    <property type="term" value="F:porin activity"/>
    <property type="evidence" value="ECO:0007669"/>
    <property type="project" value="TreeGrafter"/>
</dbReference>
<reference evidence="8 9" key="1">
    <citation type="submission" date="2020-08" db="EMBL/GenBank/DDBJ databases">
        <title>Paraeoetvoesia sp. YC-7-48 draft genome sequence.</title>
        <authorList>
            <person name="Yao L."/>
        </authorList>
    </citation>
    <scope>NUCLEOTIDE SEQUENCE [LARGE SCALE GENOMIC DNA]</scope>
    <source>
        <strain evidence="9">YC-7-48</strain>
    </source>
</reference>
<dbReference type="GO" id="GO:0009279">
    <property type="term" value="C:cell outer membrane"/>
    <property type="evidence" value="ECO:0007669"/>
    <property type="project" value="UniProtKB-SubCell"/>
</dbReference>
<keyword evidence="4" id="KW-1134">Transmembrane beta strand</keyword>
<keyword evidence="9" id="KW-1185">Reference proteome</keyword>
<dbReference type="InterPro" id="IPR003423">
    <property type="entry name" value="OMP_efflux"/>
</dbReference>
<dbReference type="RefSeq" id="WP_185779738.1">
    <property type="nucleotide sequence ID" value="NZ_JACJUU010000006.1"/>
</dbReference>
<evidence type="ECO:0000256" key="6">
    <source>
        <dbReference type="ARBA" id="ARBA00023136"/>
    </source>
</evidence>
<keyword evidence="6" id="KW-0472">Membrane</keyword>
<evidence type="ECO:0000313" key="9">
    <source>
        <dbReference type="Proteomes" id="UP000545386"/>
    </source>
</evidence>
<dbReference type="Gene3D" id="1.20.1600.10">
    <property type="entry name" value="Outer membrane efflux proteins (OEP)"/>
    <property type="match status" value="1"/>
</dbReference>
<organism evidence="8 9">
    <name type="scientific">Pusillimonas minor</name>
    <dbReference type="NCBI Taxonomy" id="2697024"/>
    <lineage>
        <taxon>Bacteria</taxon>
        <taxon>Pseudomonadati</taxon>
        <taxon>Pseudomonadota</taxon>
        <taxon>Betaproteobacteria</taxon>
        <taxon>Burkholderiales</taxon>
        <taxon>Alcaligenaceae</taxon>
        <taxon>Pusillimonas</taxon>
    </lineage>
</organism>
<keyword evidence="3" id="KW-0813">Transport</keyword>
<dbReference type="GO" id="GO:1990281">
    <property type="term" value="C:efflux pump complex"/>
    <property type="evidence" value="ECO:0007669"/>
    <property type="project" value="TreeGrafter"/>
</dbReference>
<dbReference type="PANTHER" id="PTHR30026:SF22">
    <property type="entry name" value="OUTER MEMBRANE EFFLUX PROTEIN"/>
    <property type="match status" value="1"/>
</dbReference>
<keyword evidence="5" id="KW-0812">Transmembrane</keyword>
<dbReference type="Pfam" id="PF02321">
    <property type="entry name" value="OEP"/>
    <property type="match status" value="2"/>
</dbReference>
<proteinExistence type="inferred from homology"/>
<keyword evidence="7" id="KW-0998">Cell outer membrane</keyword>
<dbReference type="SUPFAM" id="SSF56954">
    <property type="entry name" value="Outer membrane efflux proteins (OEP)"/>
    <property type="match status" value="1"/>
</dbReference>
<dbReference type="EMBL" id="JACJUU010000006">
    <property type="protein sequence ID" value="MBC2770022.1"/>
    <property type="molecule type" value="Genomic_DNA"/>
</dbReference>
<dbReference type="NCBIfam" id="TIGR01844">
    <property type="entry name" value="type_I_sec_TolC"/>
    <property type="match status" value="1"/>
</dbReference>
<dbReference type="InterPro" id="IPR051906">
    <property type="entry name" value="TolC-like"/>
</dbReference>
<evidence type="ECO:0000256" key="4">
    <source>
        <dbReference type="ARBA" id="ARBA00022452"/>
    </source>
</evidence>
<name>A0A842HQT1_9BURK</name>
<dbReference type="InterPro" id="IPR010130">
    <property type="entry name" value="T1SS_OMP_TolC"/>
</dbReference>
<accession>A0A842HQT1</accession>
<evidence type="ECO:0000313" key="8">
    <source>
        <dbReference type="EMBL" id="MBC2770022.1"/>
    </source>
</evidence>
<evidence type="ECO:0000256" key="5">
    <source>
        <dbReference type="ARBA" id="ARBA00022692"/>
    </source>
</evidence>
<evidence type="ECO:0000256" key="3">
    <source>
        <dbReference type="ARBA" id="ARBA00022448"/>
    </source>
</evidence>
<comment type="caution">
    <text evidence="8">The sequence shown here is derived from an EMBL/GenBank/DDBJ whole genome shotgun (WGS) entry which is preliminary data.</text>
</comment>
<evidence type="ECO:0000256" key="2">
    <source>
        <dbReference type="ARBA" id="ARBA00007613"/>
    </source>
</evidence>
<comment type="subcellular location">
    <subcellularLocation>
        <location evidence="1">Cell outer membrane</location>
    </subcellularLocation>
</comment>
<evidence type="ECO:0000256" key="7">
    <source>
        <dbReference type="ARBA" id="ARBA00023237"/>
    </source>
</evidence>
<protein>
    <submittedName>
        <fullName evidence="8">TolC family outer membrane protein</fullName>
    </submittedName>
</protein>
<dbReference type="PANTHER" id="PTHR30026">
    <property type="entry name" value="OUTER MEMBRANE PROTEIN TOLC"/>
    <property type="match status" value="1"/>
</dbReference>
<evidence type="ECO:0000256" key="1">
    <source>
        <dbReference type="ARBA" id="ARBA00004442"/>
    </source>
</evidence>
<gene>
    <name evidence="8" type="ORF">GTU67_08880</name>
</gene>
<dbReference type="GO" id="GO:0015562">
    <property type="term" value="F:efflux transmembrane transporter activity"/>
    <property type="evidence" value="ECO:0007669"/>
    <property type="project" value="InterPro"/>
</dbReference>
<sequence>MTRMYWLDPERGGGPRHRRLTRARVCLLALALSSASGTAAQIHDLAVRQAERPAARSPVSDERSVDMQAAIDQALSWHPLVRGARSQVLQANEGVDAARSGYYPRISGGVNTRSSNSPITGYDSRHIQRAEISASQMLYDFGKVSSRVDQARSASEVARARVLLSVDEVVRNTAYAWIEVRRQEALAVAAQELVDAVEDVARLAAEREEKGASTRSDTVQARARVDSAQIELLSARAQTQRWRTTLMHWMGASGLPEAAGDVPAALEGACTEPAAASAVGGSAGQDASAIRVALAQLEVARAGAEVARTQQLPTLSLEASTGRGLNAHSRAIGERSIDTTVMLNLSMPLYEGGRLQADRRAAEHAVNAARAALDEARLSVEQGGEDAALEWRKFASRRPVQQAREESMRLTRALYRDQYLQLGTRSLLDLLNAEQEYYGARRDQIDTAHEMARLGIDCLFYAGRLRTVFSVQSDPGAVAATEAYVREMQ</sequence>
<dbReference type="AlphaFoldDB" id="A0A842HQT1"/>
<dbReference type="Proteomes" id="UP000545386">
    <property type="component" value="Unassembled WGS sequence"/>
</dbReference>